<feature type="compositionally biased region" description="Low complexity" evidence="7">
    <location>
        <begin position="989"/>
        <end position="1002"/>
    </location>
</feature>
<feature type="compositionally biased region" description="Polar residues" evidence="7">
    <location>
        <begin position="520"/>
        <end position="529"/>
    </location>
</feature>
<dbReference type="InterPro" id="IPR048413">
    <property type="entry name" value="Htt_C-HEAT_rpt"/>
</dbReference>
<dbReference type="InterPro" id="IPR000091">
    <property type="entry name" value="Huntingtin"/>
</dbReference>
<feature type="region of interest" description="Disordered" evidence="7">
    <location>
        <begin position="976"/>
        <end position="1002"/>
    </location>
</feature>
<dbReference type="InterPro" id="IPR028426">
    <property type="entry name" value="Huntingtin_fam"/>
</dbReference>
<feature type="compositionally biased region" description="Low complexity" evidence="7">
    <location>
        <begin position="509"/>
        <end position="519"/>
    </location>
</feature>
<evidence type="ECO:0000313" key="9">
    <source>
        <dbReference type="RefSeq" id="XP_006822985.1"/>
    </source>
</evidence>
<feature type="compositionally biased region" description="Low complexity" evidence="7">
    <location>
        <begin position="1122"/>
        <end position="1135"/>
    </location>
</feature>
<feature type="region of interest" description="Disordered" evidence="7">
    <location>
        <begin position="398"/>
        <end position="426"/>
    </location>
</feature>
<dbReference type="Proteomes" id="UP000694865">
    <property type="component" value="Unplaced"/>
</dbReference>
<evidence type="ECO:0000256" key="5">
    <source>
        <dbReference type="ARBA" id="ARBA00022490"/>
    </source>
</evidence>
<evidence type="ECO:0000256" key="2">
    <source>
        <dbReference type="ARBA" id="ARBA00004123"/>
    </source>
</evidence>
<evidence type="ECO:0000256" key="4">
    <source>
        <dbReference type="ARBA" id="ARBA00007153"/>
    </source>
</evidence>
<dbReference type="Pfam" id="PF12372">
    <property type="entry name" value="Htt_N-HEAT"/>
    <property type="match status" value="2"/>
</dbReference>
<evidence type="ECO:0000256" key="1">
    <source>
        <dbReference type="ARBA" id="ARBA00002907"/>
    </source>
</evidence>
<dbReference type="RefSeq" id="XP_006822985.1">
    <property type="nucleotide sequence ID" value="XM_006822922.1"/>
</dbReference>
<feature type="region of interest" description="Disordered" evidence="7">
    <location>
        <begin position="509"/>
        <end position="571"/>
    </location>
</feature>
<dbReference type="Gene3D" id="1.25.10.10">
    <property type="entry name" value="Leucine-rich Repeat Variant"/>
    <property type="match status" value="2"/>
</dbReference>
<dbReference type="PANTHER" id="PTHR10170">
    <property type="entry name" value="HUNTINGTON DISEASE PROTEIN"/>
    <property type="match status" value="1"/>
</dbReference>
<evidence type="ECO:0000313" key="8">
    <source>
        <dbReference type="Proteomes" id="UP000694865"/>
    </source>
</evidence>
<evidence type="ECO:0000256" key="7">
    <source>
        <dbReference type="SAM" id="MobiDB-lite"/>
    </source>
</evidence>
<dbReference type="InterPro" id="IPR016024">
    <property type="entry name" value="ARM-type_fold"/>
</dbReference>
<reference evidence="9" key="1">
    <citation type="submission" date="2025-08" db="UniProtKB">
        <authorList>
            <consortium name="RefSeq"/>
        </authorList>
    </citation>
    <scope>IDENTIFICATION</scope>
    <source>
        <tissue evidence="9">Testes</tissue>
    </source>
</reference>
<comment type="similarity">
    <text evidence="4">Belongs to the huntingtin family.</text>
</comment>
<feature type="compositionally biased region" description="Acidic residues" evidence="7">
    <location>
        <begin position="400"/>
        <end position="414"/>
    </location>
</feature>
<accession>A0ABM0MSJ4</accession>
<dbReference type="InterPro" id="IPR011989">
    <property type="entry name" value="ARM-like"/>
</dbReference>
<keyword evidence="6" id="KW-0539">Nucleus</keyword>
<dbReference type="InterPro" id="IPR048411">
    <property type="entry name" value="Htt_N_HEAT_rpt-1"/>
</dbReference>
<gene>
    <name evidence="9" type="primary">Htt</name>
</gene>
<dbReference type="Pfam" id="PF20927">
    <property type="entry name" value="Htt_C-HEAT"/>
    <property type="match status" value="2"/>
</dbReference>
<evidence type="ECO:0000256" key="3">
    <source>
        <dbReference type="ARBA" id="ARBA00004496"/>
    </source>
</evidence>
<dbReference type="GeneID" id="100329031"/>
<keyword evidence="8" id="KW-1185">Reference proteome</keyword>
<keyword evidence="5" id="KW-0963">Cytoplasm</keyword>
<feature type="compositionally biased region" description="Basic and acidic residues" evidence="7">
    <location>
        <begin position="549"/>
        <end position="562"/>
    </location>
</feature>
<evidence type="ECO:0000256" key="6">
    <source>
        <dbReference type="ARBA" id="ARBA00023242"/>
    </source>
</evidence>
<dbReference type="Pfam" id="PF20925">
    <property type="entry name" value="Htt_bridge"/>
    <property type="match status" value="1"/>
</dbReference>
<dbReference type="PANTHER" id="PTHR10170:SF10">
    <property type="entry name" value="HUNTINGTIN"/>
    <property type="match status" value="1"/>
</dbReference>
<comment type="subcellular location">
    <subcellularLocation>
        <location evidence="3">Cytoplasm</location>
    </subcellularLocation>
    <subcellularLocation>
        <location evidence="2">Nucleus</location>
    </subcellularLocation>
</comment>
<feature type="region of interest" description="Disordered" evidence="7">
    <location>
        <begin position="1115"/>
        <end position="1184"/>
    </location>
</feature>
<dbReference type="Pfam" id="PF20926">
    <property type="entry name" value="Htt_N-HEAT_1"/>
    <property type="match status" value="1"/>
</dbReference>
<dbReference type="InterPro" id="IPR024613">
    <property type="entry name" value="Huntingtin_N_HEAT_rpt-2"/>
</dbReference>
<organism evidence="8 9">
    <name type="scientific">Saccoglossus kowalevskii</name>
    <name type="common">Acorn worm</name>
    <dbReference type="NCBI Taxonomy" id="10224"/>
    <lineage>
        <taxon>Eukaryota</taxon>
        <taxon>Metazoa</taxon>
        <taxon>Hemichordata</taxon>
        <taxon>Enteropneusta</taxon>
        <taxon>Harrimaniidae</taxon>
        <taxon>Saccoglossus</taxon>
    </lineage>
</organism>
<protein>
    <submittedName>
        <fullName evidence="9">Huntingtin</fullName>
    </submittedName>
</protein>
<dbReference type="InterPro" id="IPR048412">
    <property type="entry name" value="Htt_bridge"/>
</dbReference>
<name>A0ABM0MSJ4_SACKO</name>
<proteinExistence type="inferred from homology"/>
<feature type="compositionally biased region" description="Basic and acidic residues" evidence="7">
    <location>
        <begin position="1161"/>
        <end position="1183"/>
    </location>
</feature>
<dbReference type="SUPFAM" id="SSF48371">
    <property type="entry name" value="ARM repeat"/>
    <property type="match status" value="1"/>
</dbReference>
<comment type="function">
    <text evidence="1">May play a role in microtubule-mediated transport or vesicle function.</text>
</comment>
<dbReference type="PRINTS" id="PR00375">
    <property type="entry name" value="HUNTINGTIN"/>
</dbReference>
<sequence length="2816" mass="313990">MANMEKLVKAFEALKAFQQGSGSPDESGQSTTGTGVSPGFVAGSLPIPVRKKEIVITKKDRVTYLTIIADAMCTPNFKSTADFPKFLGISMETFLIACDDPEPDVRMNADECLNRTIKTLLETNLGRLQVELYKEIKKNNASRSLRAALWRFADLAHLIRPQKCRPYVVNLVPCIQRIARRQEEPIQVSLGTFMSKILPVLGRFTNDTEVKVLLKTFLPNLKSTSAATRRTASSSLSAICQHSRKPPVFYAWLVNVLLGMVIPIHEERKSQVLLGVLLCFRHIMPHLAVQDEKDHGLKGSFGITRKEEESGVSTEQLIQIYELVLYYSQFTDHNVVTASLETLYQLLRTPHPQLLNLLLSPQGIKRKTIFVESLPEGLPRQNTSDQNLEGQLNRISSVAAEDESSLEDFQDESMEAEKLPGDQTDTMATDVGVTYREDELTTPLSPVDGHVYCNVFQDDSDMILQNDSNDATYSNVEIGDVDEDLSPQEDVFLSHNTVKENFAGENAGLLGKSSSLPGSNTDIRVNISPSGDKDRTPDSSRSATPREAGSMEHLDIYSHSRESSSSSLTASGTARIRDGDIGSYTDNEVPLVHCVRLMCAAYLLTGYKKGLIPDKLVRVSVKGLALGCVGNAISLFPKVFFAKLFKPDVSGEKKEDEQLIRDILLYIRHLDPQMRGNTAILIGQLIKSVVIESKYKCDSWLQTTCEQSQTKFVPLDELISLLISGLEDDFSGASKSVCSAVKICLRPLCNSIHGDLGLKLILSLLPLSDNSYWLVKVKLLDVLSSIDFKVVHFLEDIFPDTRKGDNHFVGRLQLQGRVIENVIIQLLSDEDARVRDASAKALVALVSWLFYAMDHPQHDPIIAVAKEHTNKHLDPIIHEQTPYTTANTTAMREVSIFNDHTFTPPVTEESALSRVVDKLVKTLNSCTSKYLLVGTNSFNFVIMVAVMPCVSCPMQYPVSQYASAWGCASITTLTPKDGSKSSRIHRQTSRTFSSGSITSITSAGSTTSTVSVEELSSGSGGGVLPLILALLTSSSLPLDLSGHQDALQLAGNLMAGAAFKSLRTNHNGKDSQSPEELTGWSAVQDPLLVPLADQLLQHLARLLNVCAHVIEGNQPGPPKIQPSLPSLSTGTSLSPIKKKTKSKEKDGDQATSLSSSPLKSQSKDHKQSDKHEGSEKDSKDSKTSKTQLGAFFHLPQYMRLYDVLKGAYSNYKITLDLGGTEKFGSLLKTALDALTQLLEFANFTEIGKYSEELLGFLKSTVQREPTATILTVQQLLKALFSTNLGSQSENATSQSASRKPGKATRLTSNMKPGLYHSCIATPYTQFTQSLSAASFKPSSHAETEHESSGWFSWMRKKSGERKSSISKPGSKDKVHIHSYIRLFEPLVIKALKQYTITSSLTLQQQVLHLLAQLVQLRVNYCLLDSDQIFIGFVIKQFEFIEEGQIKDSENLIPHIFHFLVLLSYERYHTKAIIGMPKIIQLCDGIMASGQQASTHAIPALRPIVHDLFVLRGSHKADSGKELDTQREVVVSMLIRLIQFHEVLDLFIIVLQQHHKESEDKWKRLSRQVIDMVLPRLAKQQVNLDNQQGLDTLHRLLESVASSALRPVDMLLKTLFMQPYDVSSLFNLQRWLSLVLAVLRVIISQSKEEVILTRLQELNLQVNIFTYTHTCAARNAGRRSRPSSASGLPENAAYAPETPEEIFARFLLQVIGLMVTELSRRCCNPSPSEQPYDFLATQLSHLLLYVTHMFKTGSFRRAAFKSLRTNHNGKDSQSPEELTGWSAVQDPLLVPLADQLLQHLARLLNVCAHVIEGNQPGPPKIQCENLTDAEPMTWLIINHVSDIIDLSHEPPVLDFISAIHRNPAASGLFIQALHLRCESFSTNPCMLKRTLNCLLPIHLSQSGALLTLLIDKFSLTYHHALARLCDMAACRRVEMLLAENAEECETQIPIEDLQKLMQHMRTSGLTKKYTRLTSLLMKLKCYLEGEDIPPTPSPSDAQALVAKADINKDWYMSVVRECCFTKTSSARECSLMLQKLEYWIIIHWHFMRDILPSSDHVQTALECLSQTLQYTQIFNVIGSKENLSWACSAIGCVYQIFTGEFHKVGKACDQTTELVECLQSHLSKGRLKNTPVPPFLAPTMRNVIIGLARLPLVNSYARTPSIAWKMGWMPTPSGPLQTKLPPLPVEYLQDKEVLKQFLYRVNVLGWTSRQQFEETWAALLGVLSSPPMSVDMSIEEEIERTQSSCLAVRAITSLLVRTLMKPEAGNPTNSVYRLVSRHSKLPFLTTPMGRKLCALREEIEMDIRAIIAKRGDHCSHHEYQYTDEPLLHQNLERELNSFHYSLGQLSIPSVGSQLNLPSPVAEMPHEIEEGVSMMIVSNAPGKLDVHSCLMFLLELYGQWMSQNVTPKTPLMLLCETVKSVLSISDIFTEHAQYEWMFDTLLEVQKNHPLEDELITQYIIPGICKAAAVLGMFLFHIPINILCSTGVQCRQVSLISCIVSQQHVLAMLSTSFYLIEHYAEHIKDTEFTYNIIQICISMASSNEEAVSPAVYHAIMRGFERLLLAGCLSTSDAESLVKCSVDRLCMASPHRAMSALGLMLTCMYTGKERDQKKDSVTDQSDLDAASHDPERLLIAMERVTVLFDRIRKGFPSEARVIARILPTFLIDFFPPQDIMNKVIGEFLSSQQPHPQLMARVVFKVFSKLHQQGQTVLVRDWVMLSLSNFTQRTPVSMAIWSLTCFFISSSTNMWICALLPHVIGRMGKLETIDKRNFCVAALDFYRHQLVEEAGKRAFISIFQSVANPGGPYAELLAACNANNQ</sequence>